<gene>
    <name evidence="3" type="ORF">M408DRAFT_329650</name>
    <name evidence="2" type="ORF">M408DRAFT_329915</name>
</gene>
<feature type="transmembrane region" description="Helical" evidence="1">
    <location>
        <begin position="12"/>
        <end position="34"/>
    </location>
</feature>
<dbReference type="OrthoDB" id="2550823at2759"/>
<keyword evidence="1" id="KW-1133">Transmembrane helix</keyword>
<reference evidence="3 4" key="1">
    <citation type="submission" date="2014-04" db="EMBL/GenBank/DDBJ databases">
        <authorList>
            <consortium name="DOE Joint Genome Institute"/>
            <person name="Kuo A."/>
            <person name="Zuccaro A."/>
            <person name="Kohler A."/>
            <person name="Nagy L.G."/>
            <person name="Floudas D."/>
            <person name="Copeland A."/>
            <person name="Barry K.W."/>
            <person name="Cichocki N."/>
            <person name="Veneault-Fourrey C."/>
            <person name="LaButti K."/>
            <person name="Lindquist E.A."/>
            <person name="Lipzen A."/>
            <person name="Lundell T."/>
            <person name="Morin E."/>
            <person name="Murat C."/>
            <person name="Sun H."/>
            <person name="Tunlid A."/>
            <person name="Henrissat B."/>
            <person name="Grigoriev I.V."/>
            <person name="Hibbett D.S."/>
            <person name="Martin F."/>
            <person name="Nordberg H.P."/>
            <person name="Cantor M.N."/>
            <person name="Hua S.X."/>
        </authorList>
    </citation>
    <scope>NUCLEOTIDE SEQUENCE [LARGE SCALE GENOMIC DNA]</scope>
    <source>
        <strain evidence="3 4">MAFF 305830</strain>
    </source>
</reference>
<accession>A0A0C2XFW5</accession>
<reference evidence="3" key="3">
    <citation type="submission" date="2015-02" db="EMBL/GenBank/DDBJ databases">
        <title>Evolutionary Origins and Diversification of the Mycorrhizal Mutualists.</title>
        <authorList>
            <consortium name="DOE Joint Genome Institute"/>
            <consortium name="Mycorrhizal Genomics Consortium"/>
            <person name="Kohler A."/>
            <person name="Kuo A."/>
            <person name="Nagy L.G."/>
            <person name="Floudas D."/>
            <person name="Copeland A."/>
            <person name="Barry K.W."/>
            <person name="Cichocki N."/>
            <person name="Veneault-Fourrey C."/>
            <person name="LaButti K."/>
            <person name="Lindquist E.A."/>
            <person name="Lipzen A."/>
            <person name="Lundell T."/>
            <person name="Morin E."/>
            <person name="Murat C."/>
            <person name="Riley R."/>
            <person name="Ohm R."/>
            <person name="Sun H."/>
            <person name="Tunlid A."/>
            <person name="Henrissat B."/>
            <person name="Grigoriev I.V."/>
            <person name="Hibbett D.S."/>
            <person name="Martin F."/>
        </authorList>
    </citation>
    <scope>NUCLEOTIDE SEQUENCE</scope>
    <source>
        <strain evidence="3 4">MAFF 305830</strain>
    </source>
</reference>
<evidence type="ECO:0000313" key="2">
    <source>
        <dbReference type="EMBL" id="KIM27763.1"/>
    </source>
</evidence>
<dbReference type="EMBL" id="KN824295">
    <property type="protein sequence ID" value="KIM27977.1"/>
    <property type="molecule type" value="Genomic_DNA"/>
</dbReference>
<dbReference type="HOGENOM" id="CLU_144328_0_0_1"/>
<dbReference type="STRING" id="933852.A0A0C2XFW5"/>
<evidence type="ECO:0000256" key="1">
    <source>
        <dbReference type="SAM" id="Phobius"/>
    </source>
</evidence>
<name>A0A0C2XFW5_SERVB</name>
<dbReference type="EMBL" id="KN824297">
    <property type="protein sequence ID" value="KIM27763.1"/>
    <property type="molecule type" value="Genomic_DNA"/>
</dbReference>
<keyword evidence="1" id="KW-0472">Membrane</keyword>
<protein>
    <submittedName>
        <fullName evidence="3">Uncharacterized protein</fullName>
    </submittedName>
</protein>
<organism evidence="3 4">
    <name type="scientific">Serendipita vermifera MAFF 305830</name>
    <dbReference type="NCBI Taxonomy" id="933852"/>
    <lineage>
        <taxon>Eukaryota</taxon>
        <taxon>Fungi</taxon>
        <taxon>Dikarya</taxon>
        <taxon>Basidiomycota</taxon>
        <taxon>Agaricomycotina</taxon>
        <taxon>Agaricomycetes</taxon>
        <taxon>Sebacinales</taxon>
        <taxon>Serendipitaceae</taxon>
        <taxon>Serendipita</taxon>
    </lineage>
</organism>
<sequence length="155" mass="16969">MAQSSVNVQAAHPVSIVFLLHILLEAPICFFALVRPEALPFLDMNNTTLIALKLYAALLLSSFLSAYLVWGLPEFLPGKRALALQLCLYHTIVTTALWHAPRFIPYTIGAGPESLGITVERVWCASHALMSAALAIWWHVTLPYTAAIKSGAKTQ</sequence>
<dbReference type="AlphaFoldDB" id="A0A0C2XFW5"/>
<reference evidence="4" key="2">
    <citation type="submission" date="2015-01" db="EMBL/GenBank/DDBJ databases">
        <title>Evolutionary Origins and Diversification of the Mycorrhizal Mutualists.</title>
        <authorList>
            <consortium name="DOE Joint Genome Institute"/>
            <consortium name="Mycorrhizal Genomics Consortium"/>
            <person name="Kohler A."/>
            <person name="Kuo A."/>
            <person name="Nagy L.G."/>
            <person name="Floudas D."/>
            <person name="Copeland A."/>
            <person name="Barry K.W."/>
            <person name="Cichocki N."/>
            <person name="Veneault-Fourrey C."/>
            <person name="LaButti K."/>
            <person name="Lindquist E.A."/>
            <person name="Lipzen A."/>
            <person name="Lundell T."/>
            <person name="Morin E."/>
            <person name="Murat C."/>
            <person name="Riley R."/>
            <person name="Ohm R."/>
            <person name="Sun H."/>
            <person name="Tunlid A."/>
            <person name="Henrissat B."/>
            <person name="Grigoriev I.V."/>
            <person name="Hibbett D.S."/>
            <person name="Martin F."/>
        </authorList>
    </citation>
    <scope>NUCLEOTIDE SEQUENCE [LARGE SCALE GENOMIC DNA]</scope>
    <source>
        <strain evidence="4">MAFF 305830</strain>
    </source>
</reference>
<keyword evidence="1" id="KW-0812">Transmembrane</keyword>
<evidence type="ECO:0000313" key="4">
    <source>
        <dbReference type="Proteomes" id="UP000054097"/>
    </source>
</evidence>
<feature type="transmembrane region" description="Helical" evidence="1">
    <location>
        <begin position="46"/>
        <end position="70"/>
    </location>
</feature>
<evidence type="ECO:0000313" key="3">
    <source>
        <dbReference type="EMBL" id="KIM27977.1"/>
    </source>
</evidence>
<proteinExistence type="predicted"/>
<keyword evidence="4" id="KW-1185">Reference proteome</keyword>
<dbReference type="Proteomes" id="UP000054097">
    <property type="component" value="Unassembled WGS sequence"/>
</dbReference>